<evidence type="ECO:0000256" key="3">
    <source>
        <dbReference type="ARBA" id="ARBA00005009"/>
    </source>
</evidence>
<evidence type="ECO:0000256" key="4">
    <source>
        <dbReference type="ARBA" id="ARBA00005560"/>
    </source>
</evidence>
<dbReference type="GO" id="GO:0005667">
    <property type="term" value="C:transcription regulator complex"/>
    <property type="evidence" value="ECO:0007669"/>
    <property type="project" value="UniProtKB-ARBA"/>
</dbReference>
<dbReference type="CDD" id="cd04516">
    <property type="entry name" value="TBP_eukaryotes"/>
    <property type="match status" value="1"/>
</dbReference>
<dbReference type="Gene3D" id="3.30.310.10">
    <property type="entry name" value="TATA-Binding Protein"/>
    <property type="match status" value="2"/>
</dbReference>
<dbReference type="InterPro" id="IPR012295">
    <property type="entry name" value="TBP_dom_sf"/>
</dbReference>
<comment type="subcellular location">
    <subcellularLocation>
        <location evidence="2">Nucleus</location>
    </subcellularLocation>
</comment>
<dbReference type="SUPFAM" id="SSF56322">
    <property type="entry name" value="ADC synthase"/>
    <property type="match status" value="2"/>
</dbReference>
<evidence type="ECO:0000256" key="5">
    <source>
        <dbReference type="ARBA" id="ARBA00005970"/>
    </source>
</evidence>
<dbReference type="InterPro" id="IPR000814">
    <property type="entry name" value="TBP"/>
</dbReference>
<keyword evidence="10" id="KW-0238">DNA-binding</keyword>
<dbReference type="AlphaFoldDB" id="A0A9P8CWV5"/>
<dbReference type="EMBL" id="JAIFTL010000094">
    <property type="protein sequence ID" value="KAG9323603.1"/>
    <property type="molecule type" value="Genomic_DNA"/>
</dbReference>
<dbReference type="Pfam" id="PF00117">
    <property type="entry name" value="GATase"/>
    <property type="match status" value="1"/>
</dbReference>
<keyword evidence="7" id="KW-0808">Transferase</keyword>
<comment type="caution">
    <text evidence="18">The sequence shown here is derived from an EMBL/GenBank/DDBJ whole genome shotgun (WGS) entry which is preliminary data.</text>
</comment>
<evidence type="ECO:0000256" key="8">
    <source>
        <dbReference type="ARBA" id="ARBA00022909"/>
    </source>
</evidence>
<accession>A0A9P8CWV5</accession>
<dbReference type="Pfam" id="PF00352">
    <property type="entry name" value="TBP"/>
    <property type="match status" value="2"/>
</dbReference>
<dbReference type="GO" id="GO:0000162">
    <property type="term" value="P:L-tryptophan biosynthetic process"/>
    <property type="evidence" value="ECO:0007669"/>
    <property type="project" value="TreeGrafter"/>
</dbReference>
<dbReference type="Gene3D" id="3.40.50.880">
    <property type="match status" value="1"/>
</dbReference>
<keyword evidence="12" id="KW-0539">Nucleus</keyword>
<evidence type="ECO:0000256" key="6">
    <source>
        <dbReference type="ARBA" id="ARBA00013139"/>
    </source>
</evidence>
<keyword evidence="11" id="KW-0804">Transcription</keyword>
<keyword evidence="9" id="KW-0315">Glutamine amidotransferase</keyword>
<proteinExistence type="inferred from homology"/>
<dbReference type="InterPro" id="IPR015890">
    <property type="entry name" value="Chorismate_C"/>
</dbReference>
<dbReference type="Gene3D" id="3.60.120.10">
    <property type="entry name" value="Anthranilate synthase"/>
    <property type="match status" value="1"/>
</dbReference>
<evidence type="ECO:0000256" key="2">
    <source>
        <dbReference type="ARBA" id="ARBA00004123"/>
    </source>
</evidence>
<dbReference type="InterPro" id="IPR029062">
    <property type="entry name" value="Class_I_gatase-like"/>
</dbReference>
<feature type="compositionally biased region" description="Basic and acidic residues" evidence="15">
    <location>
        <begin position="767"/>
        <end position="811"/>
    </location>
</feature>
<dbReference type="PANTHER" id="PTHR11236">
    <property type="entry name" value="AMINOBENZOATE/ANTHRANILATE SYNTHASE"/>
    <property type="match status" value="1"/>
</dbReference>
<dbReference type="InterPro" id="IPR030491">
    <property type="entry name" value="TBP_CS"/>
</dbReference>
<feature type="region of interest" description="Disordered" evidence="15">
    <location>
        <begin position="762"/>
        <end position="817"/>
    </location>
</feature>
<evidence type="ECO:0000256" key="7">
    <source>
        <dbReference type="ARBA" id="ARBA00022679"/>
    </source>
</evidence>
<dbReference type="InterPro" id="IPR006221">
    <property type="entry name" value="TrpG/PapA_dom"/>
</dbReference>
<dbReference type="GO" id="GO:0003677">
    <property type="term" value="F:DNA binding"/>
    <property type="evidence" value="ECO:0007669"/>
    <property type="project" value="UniProtKB-KW"/>
</dbReference>
<dbReference type="PROSITE" id="PS00351">
    <property type="entry name" value="TFIID"/>
    <property type="match status" value="1"/>
</dbReference>
<comment type="catalytic activity">
    <reaction evidence="1">
        <text>chorismate + L-glutamine = 4-amino-4-deoxychorismate + L-glutamate</text>
        <dbReference type="Rhea" id="RHEA:11672"/>
        <dbReference type="ChEBI" id="CHEBI:29748"/>
        <dbReference type="ChEBI" id="CHEBI:29985"/>
        <dbReference type="ChEBI" id="CHEBI:58359"/>
        <dbReference type="ChEBI" id="CHEBI:58406"/>
        <dbReference type="EC" id="2.6.1.85"/>
    </reaction>
</comment>
<dbReference type="FunFam" id="3.30.310.10:FF:000001">
    <property type="entry name" value="TATA-box-binding protein 2"/>
    <property type="match status" value="1"/>
</dbReference>
<dbReference type="Proteomes" id="UP000717515">
    <property type="component" value="Unassembled WGS sequence"/>
</dbReference>
<dbReference type="InterPro" id="IPR017926">
    <property type="entry name" value="GATASE"/>
</dbReference>
<dbReference type="InterPro" id="IPR005801">
    <property type="entry name" value="ADC_synthase"/>
</dbReference>
<evidence type="ECO:0000259" key="17">
    <source>
        <dbReference type="Pfam" id="PF00425"/>
    </source>
</evidence>
<gene>
    <name evidence="18" type="ORF">KVV02_006892</name>
</gene>
<dbReference type="GO" id="GO:0005634">
    <property type="term" value="C:nucleus"/>
    <property type="evidence" value="ECO:0007669"/>
    <property type="project" value="UniProtKB-SubCell"/>
</dbReference>
<dbReference type="CDD" id="cd01743">
    <property type="entry name" value="GATase1_Anthranilate_Synthase"/>
    <property type="match status" value="1"/>
</dbReference>
<evidence type="ECO:0000256" key="13">
    <source>
        <dbReference type="ARBA" id="ARBA00031329"/>
    </source>
</evidence>
<evidence type="ECO:0000313" key="19">
    <source>
        <dbReference type="Proteomes" id="UP000717515"/>
    </source>
</evidence>
<comment type="similarity">
    <text evidence="5">In the C-terminal section; belongs to the anthranilate synthase component I family.</text>
</comment>
<feature type="domain" description="Glutamine amidotransferase" evidence="16">
    <location>
        <begin position="25"/>
        <end position="238"/>
    </location>
</feature>
<dbReference type="HAMAP" id="MF_00408">
    <property type="entry name" value="TATA_bind_prot_arch"/>
    <property type="match status" value="1"/>
</dbReference>
<dbReference type="GO" id="GO:0046656">
    <property type="term" value="P:folic acid biosynthetic process"/>
    <property type="evidence" value="ECO:0007669"/>
    <property type="project" value="UniProtKB-KW"/>
</dbReference>
<evidence type="ECO:0000256" key="1">
    <source>
        <dbReference type="ARBA" id="ARBA00001000"/>
    </source>
</evidence>
<dbReference type="GO" id="GO:0006367">
    <property type="term" value="P:transcription initiation at RNA polymerase II promoter"/>
    <property type="evidence" value="ECO:0007669"/>
    <property type="project" value="UniProtKB-ARBA"/>
</dbReference>
<evidence type="ECO:0000256" key="11">
    <source>
        <dbReference type="ARBA" id="ARBA00023163"/>
    </source>
</evidence>
<reference evidence="18" key="1">
    <citation type="submission" date="2021-07" db="EMBL/GenBank/DDBJ databases">
        <title>Draft genome of Mortierella alpina, strain LL118, isolated from an aspen leaf litter sample.</title>
        <authorList>
            <person name="Yang S."/>
            <person name="Vinatzer B.A."/>
        </authorList>
    </citation>
    <scope>NUCLEOTIDE SEQUENCE</scope>
    <source>
        <strain evidence="18">LL118</strain>
    </source>
</reference>
<evidence type="ECO:0000259" key="16">
    <source>
        <dbReference type="Pfam" id="PF00117"/>
    </source>
</evidence>
<evidence type="ECO:0000256" key="10">
    <source>
        <dbReference type="ARBA" id="ARBA00023125"/>
    </source>
</evidence>
<dbReference type="FunFam" id="3.30.310.10:FF:000002">
    <property type="entry name" value="TATA-box-binding protein 2"/>
    <property type="match status" value="1"/>
</dbReference>
<dbReference type="InterPro" id="IPR033710">
    <property type="entry name" value="TBP_eukaryotic"/>
</dbReference>
<dbReference type="GO" id="GO:0005737">
    <property type="term" value="C:cytoplasm"/>
    <property type="evidence" value="ECO:0007669"/>
    <property type="project" value="TreeGrafter"/>
</dbReference>
<dbReference type="Pfam" id="PF00425">
    <property type="entry name" value="Chorismate_bind"/>
    <property type="match status" value="1"/>
</dbReference>
<dbReference type="PRINTS" id="PR00686">
    <property type="entry name" value="TIFACTORIID"/>
</dbReference>
<dbReference type="PANTHER" id="PTHR11236:SF18">
    <property type="entry name" value="AMINODEOXYCHORISMATE SYNTHASE"/>
    <property type="match status" value="1"/>
</dbReference>
<evidence type="ECO:0000256" key="14">
    <source>
        <dbReference type="ARBA" id="ARBA00031904"/>
    </source>
</evidence>
<dbReference type="PRINTS" id="PR00099">
    <property type="entry name" value="CPSGATASE"/>
</dbReference>
<dbReference type="GO" id="GO:0008153">
    <property type="term" value="P:4-aminobenzoate biosynthetic process"/>
    <property type="evidence" value="ECO:0007669"/>
    <property type="project" value="TreeGrafter"/>
</dbReference>
<protein>
    <recommendedName>
        <fullName evidence="6">aminodeoxychorismate synthase</fullName>
        <ecNumber evidence="6">2.6.1.85</ecNumber>
    </recommendedName>
    <alternativeName>
        <fullName evidence="13">Para-aminobenzoate synthase</fullName>
    </alternativeName>
    <alternativeName>
        <fullName evidence="14">p-aminobenzoic acid synthase</fullName>
    </alternativeName>
</protein>
<dbReference type="PROSITE" id="PS51273">
    <property type="entry name" value="GATASE_TYPE_1"/>
    <property type="match status" value="1"/>
</dbReference>
<dbReference type="SUPFAM" id="SSF55945">
    <property type="entry name" value="TATA-box binding protein-like"/>
    <property type="match status" value="2"/>
</dbReference>
<sequence>MPSPTGTMNKGPAIIPASEASLRTLIIDNYDSYTFNLLQLFDQDQLENVVVIRNDQFAWPQLEQEILPYFDQVILSPGPGRPERSQDFGVCAQVLQTSHIPVFGVCLGHQGIGWIHGAKVTYGPEPVHGQIAHIKHDDSGLFAGIPQGFEAVRYHSLVIQEQDLPPDLVPSAWCHSFPLITADNLMKDNIVAVSNTDRALGSTSIMGVRHRTLPHHGVQFHPESICTQFGKQMMANFFQISQEFYADQNRAGQTIDIPDYIRECSVIPTKPSLAPTPSHRSLKPQTSPYSLLIRTLDPAIFPEPETVFSSLFLTGPRSKAASWWLDSSRQPHPMSRFSFMGGVDTRKCLGQGPQDQHLRGAAQAVIQYSTLHKEIRVRSCEGQERVSDVKKIQLGSSETFWDWTSKVMGEFGNESVETTVIGPNGEQRDFEEVPFDFFAGMIGYFGYEMKRESLEGYQTPAEQQCQCLGHGNTGQECTCDCVRKPDASFVLATQAVVFDHVEKRVYVLGLVNNQMKRSQEATGMSLGFGTRSSCEDWIRDVSRSIAQLANTTASPHAASRRRSVVTPKTEPFLVRQRQRRQSSAGLLAPFKVDVTEKDYLKSIQDSLDYIHEGESYEICLTTQFRAQIPLYPQQQPTGLVDGSDAFVQGDPAFDLYKILRKLNPAPFSAFLSFPTAADEEEELYGRQTKSALDRDEHIGKLIILSSSPERYLKIGRKPSDEIADGDETLATASRTVEMKPIKGTVAVAKGCFCKEDEGCGVDEHDDDSSGHDMDNDEDHFMRPGELRKGGDERRRSTSDRCAEARRRENQSRVDSLSKNIKERAENLMIVDLIRNDLAHVCSSKTVRVPYLMNVESYETVHQLVTTVRGELFDHVDNTQAVRACFPPGSMTGAPKLRSVQLLDSLEHHVERGIYSGCLGYIGIPAVAASLPVSKSEKTVQRKMRSAVDLAVVIRTAVLSLKPSANEEQQDPTTMVGDLSVGAGGALTILSDPSEEWREVLLKSRSVVPRNIVATVNLDCRLDLKTIALHARNAEYNPKRFAAVIMRIREPKTTALIFASGKMVVTGAKSEDDSRLASRKYARIIQKLGFSAKFTDFKIQNIVGSCDVKFPIRLEGLAYAHGPFTSYEPELFPGLIYRMVKPKIVLLIFVSGKIVLTGAKVREEIYQAFEAIYPVLTEFRKP</sequence>
<evidence type="ECO:0000256" key="9">
    <source>
        <dbReference type="ARBA" id="ARBA00022962"/>
    </source>
</evidence>
<keyword evidence="8" id="KW-0289">Folate biosynthesis</keyword>
<evidence type="ECO:0000313" key="18">
    <source>
        <dbReference type="EMBL" id="KAG9323603.1"/>
    </source>
</evidence>
<evidence type="ECO:0000256" key="15">
    <source>
        <dbReference type="SAM" id="MobiDB-lite"/>
    </source>
</evidence>
<comment type="pathway">
    <text evidence="3">Cofactor biosynthesis; tetrahydrofolate biosynthesis; 4-aminobenzoate from chorismate: step 1/2.</text>
</comment>
<dbReference type="GO" id="GO:0046820">
    <property type="term" value="F:4-amino-4-deoxychorismate synthase activity"/>
    <property type="evidence" value="ECO:0007669"/>
    <property type="project" value="UniProtKB-EC"/>
</dbReference>
<organism evidence="18 19">
    <name type="scientific">Mortierella alpina</name>
    <name type="common">Oleaginous fungus</name>
    <name type="synonym">Mortierella renispora</name>
    <dbReference type="NCBI Taxonomy" id="64518"/>
    <lineage>
        <taxon>Eukaryota</taxon>
        <taxon>Fungi</taxon>
        <taxon>Fungi incertae sedis</taxon>
        <taxon>Mucoromycota</taxon>
        <taxon>Mortierellomycotina</taxon>
        <taxon>Mortierellomycetes</taxon>
        <taxon>Mortierellales</taxon>
        <taxon>Mortierellaceae</taxon>
        <taxon>Mortierella</taxon>
    </lineage>
</organism>
<name>A0A9P8CWV5_MORAP</name>
<comment type="similarity">
    <text evidence="4">Belongs to the TBP family.</text>
</comment>
<dbReference type="SUPFAM" id="SSF52317">
    <property type="entry name" value="Class I glutamine amidotransferase-like"/>
    <property type="match status" value="1"/>
</dbReference>
<feature type="domain" description="Chorismate-utilising enzyme C-terminal" evidence="17">
    <location>
        <begin position="805"/>
        <end position="922"/>
    </location>
</feature>
<evidence type="ECO:0000256" key="12">
    <source>
        <dbReference type="ARBA" id="ARBA00023242"/>
    </source>
</evidence>
<dbReference type="EC" id="2.6.1.85" evidence="6"/>
<dbReference type="InterPro" id="IPR019999">
    <property type="entry name" value="Anth_synth_I-like"/>
</dbReference>